<keyword evidence="2" id="KW-1185">Reference proteome</keyword>
<organism evidence="1 2">
    <name type="scientific">Ditylenchus destructor</name>
    <dbReference type="NCBI Taxonomy" id="166010"/>
    <lineage>
        <taxon>Eukaryota</taxon>
        <taxon>Metazoa</taxon>
        <taxon>Ecdysozoa</taxon>
        <taxon>Nematoda</taxon>
        <taxon>Chromadorea</taxon>
        <taxon>Rhabditida</taxon>
        <taxon>Tylenchina</taxon>
        <taxon>Tylenchomorpha</taxon>
        <taxon>Sphaerularioidea</taxon>
        <taxon>Anguinidae</taxon>
        <taxon>Anguininae</taxon>
        <taxon>Ditylenchus</taxon>
    </lineage>
</organism>
<accession>A0AAD4MSM2</accession>
<gene>
    <name evidence="1" type="ORF">DdX_16767</name>
</gene>
<dbReference type="AlphaFoldDB" id="A0AAD4MSM2"/>
<evidence type="ECO:0000313" key="1">
    <source>
        <dbReference type="EMBL" id="KAI1700340.1"/>
    </source>
</evidence>
<dbReference type="Proteomes" id="UP001201812">
    <property type="component" value="Unassembled WGS sequence"/>
</dbReference>
<comment type="caution">
    <text evidence="1">The sequence shown here is derived from an EMBL/GenBank/DDBJ whole genome shotgun (WGS) entry which is preliminary data.</text>
</comment>
<name>A0AAD4MSM2_9BILA</name>
<sequence length="426" mass="49041">MAIVINSSGFMASNARKLQRTGFFGADLVVLYSVSKMVRLIKRRFSPKSSGVTLSNPTQCLSQIPISYGGISRDPRNVFQEFNSGKPSSQLQFLTPIHINNNKADSGFGSERMFADIFAFSNRWDLDTLEIVNRRSANVVRQYYSQKPYRPLHKLYVRLINERQRRGNDISAKRMPCIARYRHQIKSLTIAQACQLFCYPNIRFTSTHISLDADYAYLDEFFFYFCQLTHLWSGKALTIDMDHCLESQMRQTKIYDLLFGGHFSDAAQLAVLDRGVIYSGSYFHPFKYGNITKCRKLILAGGVIANLADAIVDYLHEDEELAIIGAPCKELIWTFLPETPKTKAREVIYRIIGQLKQRFEKSQGPCPYRCWILNLVTPPMIASKSNGIETWKARWDVYNDKRYHSQLCDSNFFEDAVDVKIERELI</sequence>
<reference evidence="1" key="1">
    <citation type="submission" date="2022-01" db="EMBL/GenBank/DDBJ databases">
        <title>Genome Sequence Resource for Two Populations of Ditylenchus destructor, the Migratory Endoparasitic Phytonematode.</title>
        <authorList>
            <person name="Zhang H."/>
            <person name="Lin R."/>
            <person name="Xie B."/>
        </authorList>
    </citation>
    <scope>NUCLEOTIDE SEQUENCE</scope>
    <source>
        <strain evidence="1">BazhouSP</strain>
    </source>
</reference>
<evidence type="ECO:0000313" key="2">
    <source>
        <dbReference type="Proteomes" id="UP001201812"/>
    </source>
</evidence>
<dbReference type="EMBL" id="JAKKPZ010000148">
    <property type="protein sequence ID" value="KAI1700340.1"/>
    <property type="molecule type" value="Genomic_DNA"/>
</dbReference>
<proteinExistence type="predicted"/>
<protein>
    <submittedName>
        <fullName evidence="1">Uncharacterized protein</fullName>
    </submittedName>
</protein>